<dbReference type="AlphaFoldDB" id="A0AA36MZC2"/>
<dbReference type="Proteomes" id="UP001178507">
    <property type="component" value="Unassembled WGS sequence"/>
</dbReference>
<name>A0AA36MZC2_9DINO</name>
<comment type="caution">
    <text evidence="1">The sequence shown here is derived from an EMBL/GenBank/DDBJ whole genome shotgun (WGS) entry which is preliminary data.</text>
</comment>
<gene>
    <name evidence="1" type="ORF">EVOR1521_LOCUS14722</name>
</gene>
<accession>A0AA36MZC2</accession>
<evidence type="ECO:0000313" key="2">
    <source>
        <dbReference type="Proteomes" id="UP001178507"/>
    </source>
</evidence>
<evidence type="ECO:0000313" key="1">
    <source>
        <dbReference type="EMBL" id="CAJ1389012.1"/>
    </source>
</evidence>
<keyword evidence="2" id="KW-1185">Reference proteome</keyword>
<proteinExistence type="predicted"/>
<reference evidence="1" key="1">
    <citation type="submission" date="2023-08" db="EMBL/GenBank/DDBJ databases">
        <authorList>
            <person name="Chen Y."/>
            <person name="Shah S."/>
            <person name="Dougan E. K."/>
            <person name="Thang M."/>
            <person name="Chan C."/>
        </authorList>
    </citation>
    <scope>NUCLEOTIDE SEQUENCE</scope>
</reference>
<protein>
    <submittedName>
        <fullName evidence="1">Uncharacterized protein</fullName>
    </submittedName>
</protein>
<organism evidence="1 2">
    <name type="scientific">Effrenium voratum</name>
    <dbReference type="NCBI Taxonomy" id="2562239"/>
    <lineage>
        <taxon>Eukaryota</taxon>
        <taxon>Sar</taxon>
        <taxon>Alveolata</taxon>
        <taxon>Dinophyceae</taxon>
        <taxon>Suessiales</taxon>
        <taxon>Symbiodiniaceae</taxon>
        <taxon>Effrenium</taxon>
    </lineage>
</organism>
<sequence length="285" mass="30964">MCDQSGALSPKQRCGVLEALARRGWFHAELVDRLGFGLAPHGSAASAALLRSAAPLRAPQLAQAALQALRGRRLAVAVAAPLVRSALLAGSLEGLRHLRLRGALKLELGDPRQQRRNSRAWAALCDCAWRLDAQPDAASLGVSGLGLDPATRELLRSWPGQAQPLCGHSENLETSVAAAFARLGCQTLLGERCGHLRLPLLLPDLKITVLCLEAEAMVQDLQSEARWLRPLTQLQVEQLEHRGYKVQILWHWPQDHAAQELVLRKTLASALQAAVPRSRRRGAPS</sequence>
<dbReference type="EMBL" id="CAUJNA010001781">
    <property type="protein sequence ID" value="CAJ1389012.1"/>
    <property type="molecule type" value="Genomic_DNA"/>
</dbReference>